<accession>A0A4Z2JIL2</accession>
<evidence type="ECO:0000313" key="2">
    <source>
        <dbReference type="EMBL" id="TNN89594.1"/>
    </source>
</evidence>
<proteinExistence type="predicted"/>
<feature type="region of interest" description="Disordered" evidence="1">
    <location>
        <begin position="80"/>
        <end position="112"/>
    </location>
</feature>
<comment type="caution">
    <text evidence="2">The sequence shown here is derived from an EMBL/GenBank/DDBJ whole genome shotgun (WGS) entry which is preliminary data.</text>
</comment>
<name>A0A4Z2JIL2_9TELE</name>
<protein>
    <submittedName>
        <fullName evidence="2">Uncharacterized protein</fullName>
    </submittedName>
</protein>
<feature type="compositionally biased region" description="Polar residues" evidence="1">
    <location>
        <begin position="96"/>
        <end position="112"/>
    </location>
</feature>
<gene>
    <name evidence="2" type="ORF">EYF80_000197</name>
</gene>
<dbReference type="EMBL" id="SRLO01000001">
    <property type="protein sequence ID" value="TNN89594.1"/>
    <property type="molecule type" value="Genomic_DNA"/>
</dbReference>
<keyword evidence="3" id="KW-1185">Reference proteome</keyword>
<feature type="compositionally biased region" description="Basic and acidic residues" evidence="1">
    <location>
        <begin position="80"/>
        <end position="93"/>
    </location>
</feature>
<reference evidence="2 3" key="1">
    <citation type="submission" date="2019-03" db="EMBL/GenBank/DDBJ databases">
        <title>First draft genome of Liparis tanakae, snailfish: a comprehensive survey of snailfish specific genes.</title>
        <authorList>
            <person name="Kim W."/>
            <person name="Song I."/>
            <person name="Jeong J.-H."/>
            <person name="Kim D."/>
            <person name="Kim S."/>
            <person name="Ryu S."/>
            <person name="Song J.Y."/>
            <person name="Lee S.K."/>
        </authorList>
    </citation>
    <scope>NUCLEOTIDE SEQUENCE [LARGE SCALE GENOMIC DNA]</scope>
    <source>
        <tissue evidence="2">Muscle</tissue>
    </source>
</reference>
<dbReference type="AlphaFoldDB" id="A0A4Z2JIL2"/>
<evidence type="ECO:0000313" key="3">
    <source>
        <dbReference type="Proteomes" id="UP000314294"/>
    </source>
</evidence>
<dbReference type="Proteomes" id="UP000314294">
    <property type="component" value="Unassembled WGS sequence"/>
</dbReference>
<organism evidence="2 3">
    <name type="scientific">Liparis tanakae</name>
    <name type="common">Tanaka's snailfish</name>
    <dbReference type="NCBI Taxonomy" id="230148"/>
    <lineage>
        <taxon>Eukaryota</taxon>
        <taxon>Metazoa</taxon>
        <taxon>Chordata</taxon>
        <taxon>Craniata</taxon>
        <taxon>Vertebrata</taxon>
        <taxon>Euteleostomi</taxon>
        <taxon>Actinopterygii</taxon>
        <taxon>Neopterygii</taxon>
        <taxon>Teleostei</taxon>
        <taxon>Neoteleostei</taxon>
        <taxon>Acanthomorphata</taxon>
        <taxon>Eupercaria</taxon>
        <taxon>Perciformes</taxon>
        <taxon>Cottioidei</taxon>
        <taxon>Cottales</taxon>
        <taxon>Liparidae</taxon>
        <taxon>Liparis</taxon>
    </lineage>
</organism>
<evidence type="ECO:0000256" key="1">
    <source>
        <dbReference type="SAM" id="MobiDB-lite"/>
    </source>
</evidence>
<sequence length="162" mass="17594">MLTPTHADSTVIISELQQSSCTGLSLKPGDACAQRREIEGRGLHQKAPWVLIDMHRLSSYRRLLPLPLLLLHWKGEKRQAGTELQHRGVDEKPTASPLSPQKTEQSCTESQLNRPADVDAFLLSGAKIIETYATASEHHRVAARLNGPSCCISGSAAAPNAP</sequence>